<feature type="transmembrane region" description="Helical" evidence="2">
    <location>
        <begin position="496"/>
        <end position="517"/>
    </location>
</feature>
<dbReference type="GeneID" id="110980068"/>
<feature type="region of interest" description="Disordered" evidence="1">
    <location>
        <begin position="722"/>
        <end position="758"/>
    </location>
</feature>
<dbReference type="InterPro" id="IPR002656">
    <property type="entry name" value="Acyl_transf_3_dom"/>
</dbReference>
<dbReference type="Pfam" id="PF20146">
    <property type="entry name" value="NRF"/>
    <property type="match status" value="1"/>
</dbReference>
<name>A0A8B7YFQ8_ACAPL</name>
<dbReference type="Pfam" id="PF01757">
    <property type="entry name" value="Acyl_transf_3"/>
    <property type="match status" value="1"/>
</dbReference>
<feature type="transmembrane region" description="Helical" evidence="2">
    <location>
        <begin position="469"/>
        <end position="490"/>
    </location>
</feature>
<dbReference type="GO" id="GO:0016747">
    <property type="term" value="F:acyltransferase activity, transferring groups other than amino-acyl groups"/>
    <property type="evidence" value="ECO:0007669"/>
    <property type="project" value="InterPro"/>
</dbReference>
<dbReference type="RefSeq" id="XP_022092074.1">
    <property type="nucleotide sequence ID" value="XM_022236382.1"/>
</dbReference>
<keyword evidence="2" id="KW-1133">Transmembrane helix</keyword>
<evidence type="ECO:0000256" key="2">
    <source>
        <dbReference type="SAM" id="Phobius"/>
    </source>
</evidence>
<dbReference type="Proteomes" id="UP000694845">
    <property type="component" value="Unplaced"/>
</dbReference>
<feature type="signal peptide" evidence="3">
    <location>
        <begin position="1"/>
        <end position="24"/>
    </location>
</feature>
<dbReference type="RefSeq" id="XP_022092073.1">
    <property type="nucleotide sequence ID" value="XM_022236381.1"/>
</dbReference>
<feature type="transmembrane region" description="Helical" evidence="2">
    <location>
        <begin position="614"/>
        <end position="632"/>
    </location>
</feature>
<feature type="transmembrane region" description="Helical" evidence="2">
    <location>
        <begin position="362"/>
        <end position="385"/>
    </location>
</feature>
<evidence type="ECO:0000259" key="4">
    <source>
        <dbReference type="SMART" id="SM00703"/>
    </source>
</evidence>
<keyword evidence="2" id="KW-0472">Membrane</keyword>
<gene>
    <name evidence="6 7" type="primary">LOC110980068</name>
</gene>
<dbReference type="KEGG" id="aplc:110980068"/>
<dbReference type="OrthoDB" id="118951at2759"/>
<dbReference type="InterPro" id="IPR052728">
    <property type="entry name" value="O2_lipid_transport_reg"/>
</dbReference>
<keyword evidence="3" id="KW-0732">Signal</keyword>
<evidence type="ECO:0000256" key="1">
    <source>
        <dbReference type="SAM" id="MobiDB-lite"/>
    </source>
</evidence>
<feature type="transmembrane region" description="Helical" evidence="2">
    <location>
        <begin position="679"/>
        <end position="703"/>
    </location>
</feature>
<dbReference type="SMART" id="SM00703">
    <property type="entry name" value="NRF"/>
    <property type="match status" value="1"/>
</dbReference>
<feature type="transmembrane region" description="Helical" evidence="2">
    <location>
        <begin position="644"/>
        <end position="667"/>
    </location>
</feature>
<evidence type="ECO:0000313" key="7">
    <source>
        <dbReference type="RefSeq" id="XP_022092074.1"/>
    </source>
</evidence>
<dbReference type="OMA" id="PHINRNK"/>
<keyword evidence="5" id="KW-1185">Reference proteome</keyword>
<organism evidence="5 7">
    <name type="scientific">Acanthaster planci</name>
    <name type="common">Crown-of-thorns starfish</name>
    <dbReference type="NCBI Taxonomy" id="133434"/>
    <lineage>
        <taxon>Eukaryota</taxon>
        <taxon>Metazoa</taxon>
        <taxon>Echinodermata</taxon>
        <taxon>Eleutherozoa</taxon>
        <taxon>Asterozoa</taxon>
        <taxon>Asteroidea</taxon>
        <taxon>Valvatacea</taxon>
        <taxon>Valvatida</taxon>
        <taxon>Acanthasteridae</taxon>
        <taxon>Acanthaster</taxon>
    </lineage>
</organism>
<evidence type="ECO:0000313" key="6">
    <source>
        <dbReference type="RefSeq" id="XP_022092073.1"/>
    </source>
</evidence>
<feature type="transmembrane region" description="Helical" evidence="2">
    <location>
        <begin position="322"/>
        <end position="342"/>
    </location>
</feature>
<dbReference type="InterPro" id="IPR006621">
    <property type="entry name" value="Nose-resist-to-fluoxetine_N"/>
</dbReference>
<reference evidence="6 7" key="1">
    <citation type="submission" date="2025-04" db="UniProtKB">
        <authorList>
            <consortium name="RefSeq"/>
        </authorList>
    </citation>
    <scope>IDENTIFICATION</scope>
</reference>
<feature type="transmembrane region" description="Helical" evidence="2">
    <location>
        <begin position="443"/>
        <end position="462"/>
    </location>
</feature>
<accession>A0A8B7YFQ8</accession>
<feature type="compositionally biased region" description="Low complexity" evidence="1">
    <location>
        <begin position="728"/>
        <end position="739"/>
    </location>
</feature>
<dbReference type="AlphaFoldDB" id="A0A8B7YFQ8"/>
<evidence type="ECO:0000256" key="3">
    <source>
        <dbReference type="SAM" id="SignalP"/>
    </source>
</evidence>
<feature type="compositionally biased region" description="Basic and acidic residues" evidence="1">
    <location>
        <begin position="747"/>
        <end position="758"/>
    </location>
</feature>
<sequence>MATHLMIVLGVVVVSLMCLPAITANLQFKDVMYKSRESPFHDLTSMSHKVSPQCRAEVDRLLQGNLKTLAEDVVLALDAFGKPPAGILQLNTAWLGHYDECVAIEGFNYCLTVLSLNITKLIPKSGNASSSGPLAGLAALKQVNISWGVCPPANCSEMDVLSVLQDLLDGLNLLERFGIPTDALTEGSAICTKHPAIPYNTGFILTVILCCAIASLMIIGALYDEYLKLQLKKSLYVTLVESLLTPFKLLDDTDEVTEETDDVPLLNGVGTEHSINRESNSPKKESLAVRFLLCFALNRNLAKLMDVKQGDKTISALNGIRVISMSWVILGHTIVFGFLANITHNAPTIISWIKDHFGFQAVANAFFAVDSFFFLSGFLLAYLTFGRFRELRTVKTWALFYFHRYWRLTPLFAFVILIWMYIPQFFGEGPIWQQNTLRPLCSSYWWSSLLYISNFYPTTFLSQCMGWTWYLANDMQFFVISPLLLVPLFYFPVFGWLSLIATLLASFISTGLIIGIYDLKIDILDVLTGMQSNDYMSLVYGKPYCRISPYLVGIGLGYIMHRIGNRKVKLNPALALIGWLAAAALAMSVVYGLYPSTKSPMSRPASIVYASVSRFVWALSLAWVVYACKYGYGGWINSFLSWHFWVPLSRVTFSAYLIHPIVILVFYDNFASPWHFSVYLTAFYFAGVASISYFIAIFLALAIEYPCANLEKLFLPSLPRPKKEEGRQVTQGDGVVQVVRSPPPEDDGFRARGPTHEN</sequence>
<feature type="transmembrane region" description="Helical" evidence="2">
    <location>
        <begin position="202"/>
        <end position="223"/>
    </location>
</feature>
<dbReference type="PANTHER" id="PTHR11161">
    <property type="entry name" value="O-ACYLTRANSFERASE"/>
    <property type="match status" value="1"/>
</dbReference>
<protein>
    <submittedName>
        <fullName evidence="6 7">Nose resistant to fluoxetine protein 6-like isoform X1</fullName>
    </submittedName>
</protein>
<proteinExistence type="predicted"/>
<keyword evidence="2" id="KW-0812">Transmembrane</keyword>
<feature type="transmembrane region" description="Helical" evidence="2">
    <location>
        <begin position="570"/>
        <end position="594"/>
    </location>
</feature>
<evidence type="ECO:0000313" key="5">
    <source>
        <dbReference type="Proteomes" id="UP000694845"/>
    </source>
</evidence>
<feature type="chain" id="PRO_5044665559" evidence="3">
    <location>
        <begin position="25"/>
        <end position="758"/>
    </location>
</feature>
<feature type="transmembrane region" description="Helical" evidence="2">
    <location>
        <begin position="405"/>
        <end position="423"/>
    </location>
</feature>
<dbReference type="PANTHER" id="PTHR11161:SF0">
    <property type="entry name" value="O-ACYLTRANSFERASE LIKE PROTEIN"/>
    <property type="match status" value="1"/>
</dbReference>
<feature type="domain" description="Nose resistant-to-fluoxetine protein N-terminal" evidence="4">
    <location>
        <begin position="51"/>
        <end position="193"/>
    </location>
</feature>